<keyword evidence="5" id="KW-1185">Reference proteome</keyword>
<evidence type="ECO:0000259" key="3">
    <source>
        <dbReference type="Pfam" id="PF21999"/>
    </source>
</evidence>
<dbReference type="Pfam" id="PF11799">
    <property type="entry name" value="IMS_C"/>
    <property type="match status" value="1"/>
</dbReference>
<name>A0A9W9YTT9_9CNID</name>
<accession>A0A9W9YTT9</accession>
<dbReference type="GO" id="GO:0006281">
    <property type="term" value="P:DNA repair"/>
    <property type="evidence" value="ECO:0007669"/>
    <property type="project" value="InterPro"/>
</dbReference>
<proteinExistence type="inferred from homology"/>
<evidence type="ECO:0000313" key="5">
    <source>
        <dbReference type="Proteomes" id="UP001163046"/>
    </source>
</evidence>
<dbReference type="GO" id="GO:0003887">
    <property type="term" value="F:DNA-directed DNA polymerase activity"/>
    <property type="evidence" value="ECO:0007669"/>
    <property type="project" value="InterPro"/>
</dbReference>
<dbReference type="InterPro" id="IPR053848">
    <property type="entry name" value="IMS_HHH_1"/>
</dbReference>
<dbReference type="GO" id="GO:0070987">
    <property type="term" value="P:error-free translesion synthesis"/>
    <property type="evidence" value="ECO:0007669"/>
    <property type="project" value="TreeGrafter"/>
</dbReference>
<organism evidence="4 5">
    <name type="scientific">Desmophyllum pertusum</name>
    <dbReference type="NCBI Taxonomy" id="174260"/>
    <lineage>
        <taxon>Eukaryota</taxon>
        <taxon>Metazoa</taxon>
        <taxon>Cnidaria</taxon>
        <taxon>Anthozoa</taxon>
        <taxon>Hexacorallia</taxon>
        <taxon>Scleractinia</taxon>
        <taxon>Caryophylliina</taxon>
        <taxon>Caryophylliidae</taxon>
        <taxon>Desmophyllum</taxon>
    </lineage>
</organism>
<dbReference type="OrthoDB" id="427711at2759"/>
<dbReference type="GO" id="GO:0005634">
    <property type="term" value="C:nucleus"/>
    <property type="evidence" value="ECO:0007669"/>
    <property type="project" value="TreeGrafter"/>
</dbReference>
<dbReference type="GO" id="GO:0042276">
    <property type="term" value="P:error-prone translesion synthesis"/>
    <property type="evidence" value="ECO:0007669"/>
    <property type="project" value="TreeGrafter"/>
</dbReference>
<evidence type="ECO:0000256" key="1">
    <source>
        <dbReference type="ARBA" id="ARBA00010945"/>
    </source>
</evidence>
<feature type="domain" description="DNA polymerase Y-family little finger" evidence="2">
    <location>
        <begin position="57"/>
        <end position="94"/>
    </location>
</feature>
<evidence type="ECO:0000313" key="4">
    <source>
        <dbReference type="EMBL" id="KAJ7369380.1"/>
    </source>
</evidence>
<feature type="non-terminal residue" evidence="4">
    <location>
        <position position="1"/>
    </location>
</feature>
<dbReference type="AlphaFoldDB" id="A0A9W9YTT9"/>
<dbReference type="Proteomes" id="UP001163046">
    <property type="component" value="Unassembled WGS sequence"/>
</dbReference>
<comment type="similarity">
    <text evidence="1">Belongs to the DNA polymerase type-Y family.</text>
</comment>
<dbReference type="SUPFAM" id="SSF100879">
    <property type="entry name" value="Lesion bypass DNA polymerase (Y-family), little finger domain"/>
    <property type="match status" value="1"/>
</dbReference>
<dbReference type="Gene3D" id="3.30.1490.100">
    <property type="entry name" value="DNA polymerase, Y-family, little finger domain"/>
    <property type="match status" value="1"/>
</dbReference>
<dbReference type="PANTHER" id="PTHR45990:SF1">
    <property type="entry name" value="DNA REPAIR PROTEIN REV1"/>
    <property type="match status" value="1"/>
</dbReference>
<reference evidence="4" key="1">
    <citation type="submission" date="2023-01" db="EMBL/GenBank/DDBJ databases">
        <title>Genome assembly of the deep-sea coral Lophelia pertusa.</title>
        <authorList>
            <person name="Herrera S."/>
            <person name="Cordes E."/>
        </authorList>
    </citation>
    <scope>NUCLEOTIDE SEQUENCE</scope>
    <source>
        <strain evidence="4">USNM1676648</strain>
        <tissue evidence="4">Polyp</tissue>
    </source>
</reference>
<dbReference type="InterPro" id="IPR036775">
    <property type="entry name" value="DNA_pol_Y-fam_lit_finger_sf"/>
</dbReference>
<dbReference type="PANTHER" id="PTHR45990">
    <property type="entry name" value="DNA REPAIR PROTEIN REV1"/>
    <property type="match status" value="1"/>
</dbReference>
<dbReference type="GO" id="GO:0003684">
    <property type="term" value="F:damaged DNA binding"/>
    <property type="evidence" value="ECO:0007669"/>
    <property type="project" value="InterPro"/>
</dbReference>
<dbReference type="Pfam" id="PF21999">
    <property type="entry name" value="IMS_HHH_1"/>
    <property type="match status" value="1"/>
</dbReference>
<protein>
    <submittedName>
        <fullName evidence="4">Deoxycytidyl transferase</fullName>
    </submittedName>
</protein>
<evidence type="ECO:0000259" key="2">
    <source>
        <dbReference type="Pfam" id="PF11799"/>
    </source>
</evidence>
<dbReference type="InterPro" id="IPR017961">
    <property type="entry name" value="DNA_pol_Y-fam_little_finger"/>
</dbReference>
<gene>
    <name evidence="4" type="primary">REV1_3</name>
    <name evidence="4" type="ORF">OS493_039456</name>
</gene>
<keyword evidence="4" id="KW-0808">Transferase</keyword>
<feature type="domain" description="DNA polymerase IV/DNA polymerase iota-like thumb" evidence="3">
    <location>
        <begin position="28"/>
        <end position="47"/>
    </location>
</feature>
<comment type="caution">
    <text evidence="4">The sequence shown here is derived from an EMBL/GenBank/DDBJ whole genome shotgun (WGS) entry which is preliminary data.</text>
</comment>
<dbReference type="EMBL" id="MU827021">
    <property type="protein sequence ID" value="KAJ7369380.1"/>
    <property type="molecule type" value="Genomic_DNA"/>
</dbReference>
<dbReference type="GO" id="GO:0017125">
    <property type="term" value="F:deoxycytidyl transferase activity"/>
    <property type="evidence" value="ECO:0007669"/>
    <property type="project" value="TreeGrafter"/>
</dbReference>
<sequence>MCTRVAKPDGCYYLGPADDINKFMGPQKREFGPKTGLVLYQYCRGIDDRALRTERERKSVSAEINYGIRFTKESEMELFINELAEEVQKKTSGTRHEGQVHTLKACLGEAVSLSEVKKVISDWTEAYE</sequence>